<dbReference type="EMBL" id="SNWQ01000004">
    <property type="protein sequence ID" value="TDO50787.1"/>
    <property type="molecule type" value="Genomic_DNA"/>
</dbReference>
<sequence>MAVATVAVLAVVAGAVLAARQGPGDGTNTAAPLPGATPTSTPPTAIAKSSATPAPYSLSAPTPKPAVRVKLDLSKLPTGRTPQLSYLTGRVIRGGLGEDVTVPGEQNILRAARVGGDRAYVVLEVGEGGAELAEAGFDASTTRIPDVQSLVSSMDEDSVAFATAPSNPDNTRAKGSAVYWESTQTVGSRRKLDRPDDWGSAVLAVVGETVFFKSDTHPDGLTSTLNSWNSATGNVTRIKSVRSPVGVGNSGKLAVDFVAGAAQTFCSTVNELADGKQLWRTCEYAIAGFTPDGKTAIGTPDFRVGGSDPLVAALNSSSGAVQREWTGAQFLEVVAEDDDHLLMVVDSGEGTPGGIIRCAIGTGGCEVATPLAKTSRYATRLLGAWT</sequence>
<gene>
    <name evidence="3" type="ORF">EV643_104286</name>
</gene>
<proteinExistence type="predicted"/>
<keyword evidence="4" id="KW-1185">Reference proteome</keyword>
<name>A0A4R6KJ68_9ACTN</name>
<feature type="region of interest" description="Disordered" evidence="1">
    <location>
        <begin position="21"/>
        <end position="61"/>
    </location>
</feature>
<comment type="caution">
    <text evidence="3">The sequence shown here is derived from an EMBL/GenBank/DDBJ whole genome shotgun (WGS) entry which is preliminary data.</text>
</comment>
<evidence type="ECO:0000256" key="2">
    <source>
        <dbReference type="SAM" id="SignalP"/>
    </source>
</evidence>
<dbReference type="AlphaFoldDB" id="A0A4R6KJ68"/>
<dbReference type="Proteomes" id="UP000295388">
    <property type="component" value="Unassembled WGS sequence"/>
</dbReference>
<protein>
    <submittedName>
        <fullName evidence="3">Uncharacterized protein</fullName>
    </submittedName>
</protein>
<evidence type="ECO:0000313" key="4">
    <source>
        <dbReference type="Proteomes" id="UP000295388"/>
    </source>
</evidence>
<feature type="signal peptide" evidence="2">
    <location>
        <begin position="1"/>
        <end position="18"/>
    </location>
</feature>
<evidence type="ECO:0000313" key="3">
    <source>
        <dbReference type="EMBL" id="TDO50787.1"/>
    </source>
</evidence>
<feature type="compositionally biased region" description="Low complexity" evidence="1">
    <location>
        <begin position="27"/>
        <end position="55"/>
    </location>
</feature>
<keyword evidence="2" id="KW-0732">Signal</keyword>
<accession>A0A4R6KJ68</accession>
<reference evidence="3 4" key="1">
    <citation type="submission" date="2019-03" db="EMBL/GenBank/DDBJ databases">
        <title>Genomic Encyclopedia of Type Strains, Phase III (KMG-III): the genomes of soil and plant-associated and newly described type strains.</title>
        <authorList>
            <person name="Whitman W."/>
        </authorList>
    </citation>
    <scope>NUCLEOTIDE SEQUENCE [LARGE SCALE GENOMIC DNA]</scope>
    <source>
        <strain evidence="3 4">VKM Ac-2527</strain>
    </source>
</reference>
<evidence type="ECO:0000256" key="1">
    <source>
        <dbReference type="SAM" id="MobiDB-lite"/>
    </source>
</evidence>
<feature type="chain" id="PRO_5020204374" evidence="2">
    <location>
        <begin position="19"/>
        <end position="386"/>
    </location>
</feature>
<organism evidence="3 4">
    <name type="scientific">Kribbella caucasensis</name>
    <dbReference type="NCBI Taxonomy" id="2512215"/>
    <lineage>
        <taxon>Bacteria</taxon>
        <taxon>Bacillati</taxon>
        <taxon>Actinomycetota</taxon>
        <taxon>Actinomycetes</taxon>
        <taxon>Propionibacteriales</taxon>
        <taxon>Kribbellaceae</taxon>
        <taxon>Kribbella</taxon>
    </lineage>
</organism>